<dbReference type="InterPro" id="IPR043128">
    <property type="entry name" value="Rev_trsase/Diguanyl_cyclase"/>
</dbReference>
<dbReference type="InterPro" id="IPR050469">
    <property type="entry name" value="Diguanylate_Cyclase"/>
</dbReference>
<dbReference type="SMART" id="SM00267">
    <property type="entry name" value="GGDEF"/>
    <property type="match status" value="1"/>
</dbReference>
<feature type="region of interest" description="Disordered" evidence="3">
    <location>
        <begin position="434"/>
        <end position="459"/>
    </location>
</feature>
<dbReference type="EMBL" id="JBHUFA010000004">
    <property type="protein sequence ID" value="MFD1696668.1"/>
    <property type="molecule type" value="Genomic_DNA"/>
</dbReference>
<feature type="transmembrane region" description="Helical" evidence="4">
    <location>
        <begin position="90"/>
        <end position="111"/>
    </location>
</feature>
<feature type="domain" description="GGDEF" evidence="5">
    <location>
        <begin position="307"/>
        <end position="440"/>
    </location>
</feature>
<name>A0ABW4K124_9HYPH</name>
<evidence type="ECO:0000313" key="6">
    <source>
        <dbReference type="EMBL" id="MFD1696668.1"/>
    </source>
</evidence>
<keyword evidence="4" id="KW-0812">Transmembrane</keyword>
<dbReference type="InterPro" id="IPR029787">
    <property type="entry name" value="Nucleotide_cyclase"/>
</dbReference>
<dbReference type="InterPro" id="IPR000160">
    <property type="entry name" value="GGDEF_dom"/>
</dbReference>
<dbReference type="EC" id="2.7.7.65" evidence="1"/>
<proteinExistence type="predicted"/>
<evidence type="ECO:0000256" key="4">
    <source>
        <dbReference type="SAM" id="Phobius"/>
    </source>
</evidence>
<keyword evidence="4" id="KW-0472">Membrane</keyword>
<dbReference type="PANTHER" id="PTHR45138">
    <property type="entry name" value="REGULATORY COMPONENTS OF SENSORY TRANSDUCTION SYSTEM"/>
    <property type="match status" value="1"/>
</dbReference>
<evidence type="ECO:0000256" key="1">
    <source>
        <dbReference type="ARBA" id="ARBA00012528"/>
    </source>
</evidence>
<dbReference type="CDD" id="cd01949">
    <property type="entry name" value="GGDEF"/>
    <property type="match status" value="1"/>
</dbReference>
<dbReference type="NCBIfam" id="TIGR00254">
    <property type="entry name" value="GGDEF"/>
    <property type="match status" value="1"/>
</dbReference>
<feature type="transmembrane region" description="Helical" evidence="4">
    <location>
        <begin position="123"/>
        <end position="143"/>
    </location>
</feature>
<feature type="transmembrane region" description="Helical" evidence="4">
    <location>
        <begin position="6"/>
        <end position="30"/>
    </location>
</feature>
<feature type="transmembrane region" description="Helical" evidence="4">
    <location>
        <begin position="37"/>
        <end position="56"/>
    </location>
</feature>
<accession>A0ABW4K124</accession>
<feature type="transmembrane region" description="Helical" evidence="4">
    <location>
        <begin position="163"/>
        <end position="182"/>
    </location>
</feature>
<evidence type="ECO:0000313" key="7">
    <source>
        <dbReference type="Proteomes" id="UP001597327"/>
    </source>
</evidence>
<dbReference type="SUPFAM" id="SSF55073">
    <property type="entry name" value="Nucleotide cyclase"/>
    <property type="match status" value="1"/>
</dbReference>
<dbReference type="PANTHER" id="PTHR45138:SF9">
    <property type="entry name" value="DIGUANYLATE CYCLASE DGCM-RELATED"/>
    <property type="match status" value="1"/>
</dbReference>
<sequence length="478" mass="50376">MSLNALLSSLLVANGLVHVFLFVAAVVWCARSARSRAAWLSVLALGIPLAVAASFATTDLVHALPETLSVLAGAMGSTGMDLHLPAFAPALRDAVICAVLILAASLLWGGFRAFQRQSVWPAPLLALSMIVLVLALPFGPVAFMPEAEVAAGEALAQRLGQGAVLLSLATALALSVISVEQVRRVEGGLRRPLEAGGRALLPSERMLARLLRAASLVPALALPFCLWEPASFDGALASPVSGGFWFVPLTSLLILFFLGVALCLPVIGRERAEDALADLRETDPLTDLPNRARFLAELRQALKDDATGGTLLLMDIDHFKRINETHGHGGGDRVLQAFAGFLKSFALDTTLCGRLGSAEFALYLRGLNGAQLDMLASQICRATGILPCEYRGKSIRFTVSVGVADTVTAGLAFEPLYEQADQALAQAREAGRDRASRYVPRKGLGSGASGTQIEGGSASVGEVRPVARLPFKLRAKAS</sequence>
<comment type="caution">
    <text evidence="6">The sequence shown here is derived from an EMBL/GenBank/DDBJ whole genome shotgun (WGS) entry which is preliminary data.</text>
</comment>
<evidence type="ECO:0000259" key="5">
    <source>
        <dbReference type="PROSITE" id="PS50887"/>
    </source>
</evidence>
<feature type="transmembrane region" description="Helical" evidence="4">
    <location>
        <begin position="210"/>
        <end position="230"/>
    </location>
</feature>
<dbReference type="Proteomes" id="UP001597327">
    <property type="component" value="Unassembled WGS sequence"/>
</dbReference>
<reference evidence="7" key="1">
    <citation type="journal article" date="2019" name="Int. J. Syst. Evol. Microbiol.">
        <title>The Global Catalogue of Microorganisms (GCM) 10K type strain sequencing project: providing services to taxonomists for standard genome sequencing and annotation.</title>
        <authorList>
            <consortium name="The Broad Institute Genomics Platform"/>
            <consortium name="The Broad Institute Genome Sequencing Center for Infectious Disease"/>
            <person name="Wu L."/>
            <person name="Ma J."/>
        </authorList>
    </citation>
    <scope>NUCLEOTIDE SEQUENCE [LARGE SCALE GENOMIC DNA]</scope>
    <source>
        <strain evidence="7">JCM 3369</strain>
    </source>
</reference>
<protein>
    <recommendedName>
        <fullName evidence="1">diguanylate cyclase</fullName>
        <ecNumber evidence="1">2.7.7.65</ecNumber>
    </recommendedName>
</protein>
<dbReference type="RefSeq" id="WP_188318858.1">
    <property type="nucleotide sequence ID" value="NZ_JBHUFA010000004.1"/>
</dbReference>
<keyword evidence="4" id="KW-1133">Transmembrane helix</keyword>
<gene>
    <name evidence="6" type="ORF">ACFSC7_14160</name>
</gene>
<dbReference type="Gene3D" id="3.30.70.270">
    <property type="match status" value="1"/>
</dbReference>
<comment type="catalytic activity">
    <reaction evidence="2">
        <text>2 GTP = 3',3'-c-di-GMP + 2 diphosphate</text>
        <dbReference type="Rhea" id="RHEA:24898"/>
        <dbReference type="ChEBI" id="CHEBI:33019"/>
        <dbReference type="ChEBI" id="CHEBI:37565"/>
        <dbReference type="ChEBI" id="CHEBI:58805"/>
        <dbReference type="EC" id="2.7.7.65"/>
    </reaction>
</comment>
<dbReference type="PROSITE" id="PS50887">
    <property type="entry name" value="GGDEF"/>
    <property type="match status" value="1"/>
</dbReference>
<evidence type="ECO:0000256" key="3">
    <source>
        <dbReference type="SAM" id="MobiDB-lite"/>
    </source>
</evidence>
<dbReference type="Pfam" id="PF00990">
    <property type="entry name" value="GGDEF"/>
    <property type="match status" value="1"/>
</dbReference>
<organism evidence="6 7">
    <name type="scientific">Roseibium aestuarii</name>
    <dbReference type="NCBI Taxonomy" id="2600299"/>
    <lineage>
        <taxon>Bacteria</taxon>
        <taxon>Pseudomonadati</taxon>
        <taxon>Pseudomonadota</taxon>
        <taxon>Alphaproteobacteria</taxon>
        <taxon>Hyphomicrobiales</taxon>
        <taxon>Stappiaceae</taxon>
        <taxon>Roseibium</taxon>
    </lineage>
</organism>
<evidence type="ECO:0000256" key="2">
    <source>
        <dbReference type="ARBA" id="ARBA00034247"/>
    </source>
</evidence>
<keyword evidence="7" id="KW-1185">Reference proteome</keyword>
<feature type="transmembrane region" description="Helical" evidence="4">
    <location>
        <begin position="242"/>
        <end position="267"/>
    </location>
</feature>